<name>A0A7Y9JI10_9ACTN</name>
<dbReference type="EMBL" id="JACCBA010000001">
    <property type="protein sequence ID" value="NYD49510.1"/>
    <property type="molecule type" value="Genomic_DNA"/>
</dbReference>
<reference evidence="3 4" key="1">
    <citation type="submission" date="2020-07" db="EMBL/GenBank/DDBJ databases">
        <title>Sequencing the genomes of 1000 actinobacteria strains.</title>
        <authorList>
            <person name="Klenk H.-P."/>
        </authorList>
    </citation>
    <scope>NUCLEOTIDE SEQUENCE [LARGE SCALE GENOMIC DNA]</scope>
    <source>
        <strain evidence="3 4">DSM 40398</strain>
    </source>
</reference>
<feature type="compositionally biased region" description="Polar residues" evidence="1">
    <location>
        <begin position="70"/>
        <end position="85"/>
    </location>
</feature>
<feature type="region of interest" description="Disordered" evidence="1">
    <location>
        <begin position="63"/>
        <end position="85"/>
    </location>
</feature>
<proteinExistence type="predicted"/>
<gene>
    <name evidence="3" type="ORF">BJY14_005493</name>
</gene>
<dbReference type="RefSeq" id="WP_179846212.1">
    <property type="nucleotide sequence ID" value="NZ_JACCBA010000001.1"/>
</dbReference>
<comment type="caution">
    <text evidence="3">The sequence shown here is derived from an EMBL/GenBank/DDBJ whole genome shotgun (WGS) entry which is preliminary data.</text>
</comment>
<keyword evidence="2" id="KW-1133">Transmembrane helix</keyword>
<evidence type="ECO:0000256" key="1">
    <source>
        <dbReference type="SAM" id="MobiDB-lite"/>
    </source>
</evidence>
<evidence type="ECO:0000313" key="4">
    <source>
        <dbReference type="Proteomes" id="UP000529783"/>
    </source>
</evidence>
<accession>A0A7Y9JI10</accession>
<sequence>MNLGMRKLCISLALSLGFNVAALITFLLLAGGETGAIIATALGVGTGASGVTLAIMASHGLLTPPHPPTSFENPSRRYPQTRQQP</sequence>
<keyword evidence="4" id="KW-1185">Reference proteome</keyword>
<dbReference type="AlphaFoldDB" id="A0A7Y9JI10"/>
<protein>
    <submittedName>
        <fullName evidence="3">Uncharacterized protein</fullName>
    </submittedName>
</protein>
<keyword evidence="2" id="KW-0812">Transmembrane</keyword>
<feature type="transmembrane region" description="Helical" evidence="2">
    <location>
        <begin position="36"/>
        <end position="57"/>
    </location>
</feature>
<dbReference type="Proteomes" id="UP000529783">
    <property type="component" value="Unassembled WGS sequence"/>
</dbReference>
<evidence type="ECO:0000256" key="2">
    <source>
        <dbReference type="SAM" id="Phobius"/>
    </source>
</evidence>
<organism evidence="3 4">
    <name type="scientific">Actinomadura luteofluorescens</name>
    <dbReference type="NCBI Taxonomy" id="46163"/>
    <lineage>
        <taxon>Bacteria</taxon>
        <taxon>Bacillati</taxon>
        <taxon>Actinomycetota</taxon>
        <taxon>Actinomycetes</taxon>
        <taxon>Streptosporangiales</taxon>
        <taxon>Thermomonosporaceae</taxon>
        <taxon>Actinomadura</taxon>
    </lineage>
</organism>
<evidence type="ECO:0000313" key="3">
    <source>
        <dbReference type="EMBL" id="NYD49510.1"/>
    </source>
</evidence>
<feature type="transmembrane region" description="Helical" evidence="2">
    <location>
        <begin position="12"/>
        <end position="30"/>
    </location>
</feature>
<keyword evidence="2" id="KW-0472">Membrane</keyword>